<accession>A0A9X5IN32</accession>
<feature type="region of interest" description="Disordered" evidence="1">
    <location>
        <begin position="1"/>
        <end position="34"/>
    </location>
</feature>
<dbReference type="Proteomes" id="UP000774283">
    <property type="component" value="Unassembled WGS sequence"/>
</dbReference>
<organism evidence="3 4">
    <name type="scientific">Sanguibacter hominis ATCC BAA-789</name>
    <dbReference type="NCBI Taxonomy" id="1312740"/>
    <lineage>
        <taxon>Bacteria</taxon>
        <taxon>Bacillati</taxon>
        <taxon>Actinomycetota</taxon>
        <taxon>Actinomycetes</taxon>
        <taxon>Micrococcales</taxon>
        <taxon>Sanguibacteraceae</taxon>
        <taxon>Sanguibacter</taxon>
    </lineage>
</organism>
<dbReference type="InterPro" id="IPR009839">
    <property type="entry name" value="SseB_N"/>
</dbReference>
<dbReference type="EMBL" id="JAAXOW010000001">
    <property type="protein sequence ID" value="NKX91697.1"/>
    <property type="molecule type" value="Genomic_DNA"/>
</dbReference>
<evidence type="ECO:0000313" key="4">
    <source>
        <dbReference type="Proteomes" id="UP000774283"/>
    </source>
</evidence>
<sequence length="261" mass="26935">MTHGAHDGHDHGVPADSAGTPWSGRDLRSNPFAGDDGSCEPALAAALEAYASGGRTADLERVVGALASARVLVPIIAELDVAGRGEHGQEVDKEASAGVVALEAPDGRKALPVFSSVEAMTRWRADARPVPSYATRAALSAVQEGWALVVLDPGGPTTVLVPRPAVWALAQGRTWEPAVRDGVVDEAVRAAVRDAALPAQHVVRADAVPGRTAEVAVALGIDGGLDRAGLDQVLAWVNRALAASSVISERVDSLELRIGRA</sequence>
<feature type="domain" description="SseB protein N-terminal" evidence="2">
    <location>
        <begin position="43"/>
        <end position="168"/>
    </location>
</feature>
<feature type="compositionally biased region" description="Basic and acidic residues" evidence="1">
    <location>
        <begin position="1"/>
        <end position="13"/>
    </location>
</feature>
<dbReference type="RefSeq" id="WP_168445830.1">
    <property type="nucleotide sequence ID" value="NZ_JAAXOW010000001.1"/>
</dbReference>
<dbReference type="AlphaFoldDB" id="A0A9X5IN32"/>
<keyword evidence="4" id="KW-1185">Reference proteome</keyword>
<comment type="caution">
    <text evidence="3">The sequence shown here is derived from an EMBL/GenBank/DDBJ whole genome shotgun (WGS) entry which is preliminary data.</text>
</comment>
<evidence type="ECO:0000259" key="2">
    <source>
        <dbReference type="Pfam" id="PF07179"/>
    </source>
</evidence>
<name>A0A9X5IN32_9MICO</name>
<reference evidence="3 4" key="1">
    <citation type="submission" date="2020-04" db="EMBL/GenBank/DDBJ databases">
        <title>MicrobeNet Type strains.</title>
        <authorList>
            <person name="Nicholson A.C."/>
        </authorList>
    </citation>
    <scope>NUCLEOTIDE SEQUENCE [LARGE SCALE GENOMIC DNA]</scope>
    <source>
        <strain evidence="3 4">ATCC BAA-789</strain>
    </source>
</reference>
<evidence type="ECO:0000313" key="3">
    <source>
        <dbReference type="EMBL" id="NKX91697.1"/>
    </source>
</evidence>
<gene>
    <name evidence="3" type="ORF">HF995_00150</name>
</gene>
<dbReference type="Pfam" id="PF07179">
    <property type="entry name" value="SseB"/>
    <property type="match status" value="1"/>
</dbReference>
<proteinExistence type="predicted"/>
<protein>
    <submittedName>
        <fullName evidence="3">SseB family protein</fullName>
    </submittedName>
</protein>
<evidence type="ECO:0000256" key="1">
    <source>
        <dbReference type="SAM" id="MobiDB-lite"/>
    </source>
</evidence>